<gene>
    <name evidence="6" type="ORF">A4W93_16275</name>
</gene>
<comment type="subcellular location">
    <subcellularLocation>
        <location evidence="1">Membrane</location>
    </subcellularLocation>
</comment>
<keyword evidence="7" id="KW-1185">Reference proteome</keyword>
<evidence type="ECO:0000259" key="5">
    <source>
        <dbReference type="Pfam" id="PF13664"/>
    </source>
</evidence>
<dbReference type="KEGG" id="rgu:A4W93_16275"/>
<dbReference type="EMBL" id="CP015118">
    <property type="protein sequence ID" value="ARN21330.1"/>
    <property type="molecule type" value="Genomic_DNA"/>
</dbReference>
<keyword evidence="2" id="KW-0812">Transmembrane</keyword>
<dbReference type="Proteomes" id="UP000193427">
    <property type="component" value="Chromosome"/>
</dbReference>
<protein>
    <recommendedName>
        <fullName evidence="5">TMEM205-like domain-containing protein</fullName>
    </recommendedName>
</protein>
<dbReference type="STRING" id="946333.A4W93_16275"/>
<evidence type="ECO:0000256" key="2">
    <source>
        <dbReference type="ARBA" id="ARBA00022692"/>
    </source>
</evidence>
<keyword evidence="3" id="KW-1133">Transmembrane helix</keyword>
<feature type="domain" description="TMEM205-like" evidence="5">
    <location>
        <begin position="13"/>
        <end position="113"/>
    </location>
</feature>
<evidence type="ECO:0000313" key="6">
    <source>
        <dbReference type="EMBL" id="ARN21330.1"/>
    </source>
</evidence>
<dbReference type="Pfam" id="PF13664">
    <property type="entry name" value="DUF4149"/>
    <property type="match status" value="1"/>
</dbReference>
<dbReference type="InterPro" id="IPR025423">
    <property type="entry name" value="TMEM205-like"/>
</dbReference>
<proteinExistence type="predicted"/>
<name>A0A1W6LAS7_9BURK</name>
<evidence type="ECO:0000313" key="7">
    <source>
        <dbReference type="Proteomes" id="UP000193427"/>
    </source>
</evidence>
<accession>A0A1W6LAS7</accession>
<dbReference type="GO" id="GO:0016020">
    <property type="term" value="C:membrane"/>
    <property type="evidence" value="ECO:0007669"/>
    <property type="project" value="UniProtKB-SubCell"/>
</dbReference>
<reference evidence="6 7" key="1">
    <citation type="submission" date="2016-04" db="EMBL/GenBank/DDBJ databases">
        <title>Complete genome sequence of natural rubber-degrading, novel Gram-negative bacterium, Rhizobacter gummiphilus strain NS21.</title>
        <authorList>
            <person name="Tabata M."/>
            <person name="Kasai D."/>
            <person name="Fukuda M."/>
        </authorList>
    </citation>
    <scope>NUCLEOTIDE SEQUENCE [LARGE SCALE GENOMIC DNA]</scope>
    <source>
        <strain evidence="6 7">NS21</strain>
    </source>
</reference>
<evidence type="ECO:0000256" key="3">
    <source>
        <dbReference type="ARBA" id="ARBA00022989"/>
    </source>
</evidence>
<sequence length="149" mass="15346">MARPDPRRVAAVLAGLWAGAVLAVAFIGTPAGFALVPRDVAGKLAGFMLTREAYLSIAMSVVLFLVVRAEARAAARLKQGSVLSANVLLVMGALFCTVFGHFGIGSAMDAAREGKGALSFGALHGISVAVFGLKGLLVLALAWRLTAPR</sequence>
<evidence type="ECO:0000256" key="4">
    <source>
        <dbReference type="ARBA" id="ARBA00023136"/>
    </source>
</evidence>
<dbReference type="AlphaFoldDB" id="A0A1W6LAS7"/>
<keyword evidence="4" id="KW-0472">Membrane</keyword>
<organism evidence="6 7">
    <name type="scientific">Piscinibacter gummiphilus</name>
    <dbReference type="NCBI Taxonomy" id="946333"/>
    <lineage>
        <taxon>Bacteria</taxon>
        <taxon>Pseudomonadati</taxon>
        <taxon>Pseudomonadota</taxon>
        <taxon>Betaproteobacteria</taxon>
        <taxon>Burkholderiales</taxon>
        <taxon>Sphaerotilaceae</taxon>
        <taxon>Piscinibacter</taxon>
    </lineage>
</organism>
<evidence type="ECO:0000256" key="1">
    <source>
        <dbReference type="ARBA" id="ARBA00004370"/>
    </source>
</evidence>
<dbReference type="RefSeq" id="WP_085751620.1">
    <property type="nucleotide sequence ID" value="NZ_BSPR01000013.1"/>
</dbReference>